<dbReference type="Proteomes" id="UP000217428">
    <property type="component" value="Segment"/>
</dbReference>
<organism evidence="1 2">
    <name type="scientific">Eptesipox virus</name>
    <dbReference type="NCBI Taxonomy" id="1329402"/>
    <lineage>
        <taxon>Viruses</taxon>
        <taxon>Varidnaviria</taxon>
        <taxon>Bamfordvirae</taxon>
        <taxon>Nucleocytoviricota</taxon>
        <taxon>Pokkesviricetes</taxon>
        <taxon>Chitovirales</taxon>
        <taxon>Poxviridae</taxon>
        <taxon>Chordopoxvirinae</taxon>
        <taxon>Vespertilionpoxvirus</taxon>
        <taxon>Vespertilionpoxvirus eptesipox</taxon>
    </lineage>
</organism>
<sequence length="128" mass="15052">MSSNFLTALKVIFTEDYRQKMYRSLCYYTAVLNYTLANKTLTFTTDDIKKTINETTKCEIVDQELEDFMYFCQRYIICLNVLTPSNIDEISTQINELNSCIKQNDTDFLQCEDMEIDFTECVETTTDE</sequence>
<evidence type="ECO:0000313" key="2">
    <source>
        <dbReference type="Proteomes" id="UP000217428"/>
    </source>
</evidence>
<protein>
    <submittedName>
        <fullName evidence="1">Uncharacterized protein</fullName>
    </submittedName>
</protein>
<dbReference type="EMBL" id="KY747497">
    <property type="protein sequence ID" value="ASK51225.1"/>
    <property type="molecule type" value="Genomic_DNA"/>
</dbReference>
<gene>
    <name evidence="1" type="ORF">EPTV-WA-024</name>
</gene>
<reference evidence="1 2" key="1">
    <citation type="journal article" date="2017" name="Virus Genes">
        <title>Characterization of Eptesipoxvirus, a novel poxvirus from a microchiropteran bat.</title>
        <authorList>
            <person name="Tu S.L."/>
            <person name="Nakazawa Y."/>
            <person name="Gao J."/>
            <person name="Wilkins K."/>
            <person name="Gallardo-Romero N."/>
            <person name="Li Y."/>
            <person name="Emerson G.L."/>
            <person name="Carroll D.S."/>
            <person name="Upton C."/>
        </authorList>
    </citation>
    <scope>NUCLEOTIDE SEQUENCE [LARGE SCALE GENOMIC DNA]</scope>
    <source>
        <strain evidence="1 2">Washington</strain>
    </source>
</reference>
<name>A0A220T693_9POXV</name>
<proteinExistence type="predicted"/>
<keyword evidence="2" id="KW-1185">Reference proteome</keyword>
<evidence type="ECO:0000313" key="1">
    <source>
        <dbReference type="EMBL" id="ASK51225.1"/>
    </source>
</evidence>
<accession>A0A220T693</accession>